<accession>A0A1E3PHJ1</accession>
<dbReference type="Proteomes" id="UP000095009">
    <property type="component" value="Unassembled WGS sequence"/>
</dbReference>
<name>A0A1E3PHJ1_9ASCO</name>
<dbReference type="EMBL" id="KV454411">
    <property type="protein sequence ID" value="ODQ64770.1"/>
    <property type="molecule type" value="Genomic_DNA"/>
</dbReference>
<dbReference type="AlphaFoldDB" id="A0A1E3PHJ1"/>
<gene>
    <name evidence="2" type="ORF">NADFUDRAFT_52394</name>
</gene>
<sequence length="116" mass="13037">MAKVTTNGKSITKKITDSFSKGAAFKKKNSELNSSGVNKASKSSKKHTMKSQKVRDARVMKILNSTQITEVISQTKQDAIDLKKNEKIQREKQVEETKNVNDALLYQLEKMGEFSL</sequence>
<keyword evidence="3" id="KW-1185">Reference proteome</keyword>
<evidence type="ECO:0000256" key="1">
    <source>
        <dbReference type="SAM" id="MobiDB-lite"/>
    </source>
</evidence>
<evidence type="ECO:0000313" key="3">
    <source>
        <dbReference type="Proteomes" id="UP000095009"/>
    </source>
</evidence>
<feature type="compositionally biased region" description="Basic residues" evidence="1">
    <location>
        <begin position="42"/>
        <end position="52"/>
    </location>
</feature>
<protein>
    <submittedName>
        <fullName evidence="2">Uncharacterized protein</fullName>
    </submittedName>
</protein>
<proteinExistence type="predicted"/>
<evidence type="ECO:0000313" key="2">
    <source>
        <dbReference type="EMBL" id="ODQ64770.1"/>
    </source>
</evidence>
<organism evidence="2 3">
    <name type="scientific">Nadsonia fulvescens var. elongata DSM 6958</name>
    <dbReference type="NCBI Taxonomy" id="857566"/>
    <lineage>
        <taxon>Eukaryota</taxon>
        <taxon>Fungi</taxon>
        <taxon>Dikarya</taxon>
        <taxon>Ascomycota</taxon>
        <taxon>Saccharomycotina</taxon>
        <taxon>Dipodascomycetes</taxon>
        <taxon>Dipodascales</taxon>
        <taxon>Dipodascales incertae sedis</taxon>
        <taxon>Nadsonia</taxon>
    </lineage>
</organism>
<feature type="region of interest" description="Disordered" evidence="1">
    <location>
        <begin position="30"/>
        <end position="56"/>
    </location>
</feature>
<feature type="compositionally biased region" description="Polar residues" evidence="1">
    <location>
        <begin position="31"/>
        <end position="41"/>
    </location>
</feature>
<reference evidence="2 3" key="1">
    <citation type="journal article" date="2016" name="Proc. Natl. Acad. Sci. U.S.A.">
        <title>Comparative genomics of biotechnologically important yeasts.</title>
        <authorList>
            <person name="Riley R."/>
            <person name="Haridas S."/>
            <person name="Wolfe K.H."/>
            <person name="Lopes M.R."/>
            <person name="Hittinger C.T."/>
            <person name="Goeker M."/>
            <person name="Salamov A.A."/>
            <person name="Wisecaver J.H."/>
            <person name="Long T.M."/>
            <person name="Calvey C.H."/>
            <person name="Aerts A.L."/>
            <person name="Barry K.W."/>
            <person name="Choi C."/>
            <person name="Clum A."/>
            <person name="Coughlan A.Y."/>
            <person name="Deshpande S."/>
            <person name="Douglass A.P."/>
            <person name="Hanson S.J."/>
            <person name="Klenk H.-P."/>
            <person name="LaButti K.M."/>
            <person name="Lapidus A."/>
            <person name="Lindquist E.A."/>
            <person name="Lipzen A.M."/>
            <person name="Meier-Kolthoff J.P."/>
            <person name="Ohm R.A."/>
            <person name="Otillar R.P."/>
            <person name="Pangilinan J.L."/>
            <person name="Peng Y."/>
            <person name="Rokas A."/>
            <person name="Rosa C.A."/>
            <person name="Scheuner C."/>
            <person name="Sibirny A.A."/>
            <person name="Slot J.C."/>
            <person name="Stielow J.B."/>
            <person name="Sun H."/>
            <person name="Kurtzman C.P."/>
            <person name="Blackwell M."/>
            <person name="Grigoriev I.V."/>
            <person name="Jeffries T.W."/>
        </authorList>
    </citation>
    <scope>NUCLEOTIDE SEQUENCE [LARGE SCALE GENOMIC DNA]</scope>
    <source>
        <strain evidence="2 3">DSM 6958</strain>
    </source>
</reference>